<organism evidence="2 3">
    <name type="scientific">Glomus cerebriforme</name>
    <dbReference type="NCBI Taxonomy" id="658196"/>
    <lineage>
        <taxon>Eukaryota</taxon>
        <taxon>Fungi</taxon>
        <taxon>Fungi incertae sedis</taxon>
        <taxon>Mucoromycota</taxon>
        <taxon>Glomeromycotina</taxon>
        <taxon>Glomeromycetes</taxon>
        <taxon>Glomerales</taxon>
        <taxon>Glomeraceae</taxon>
        <taxon>Glomus</taxon>
    </lineage>
</organism>
<keyword evidence="3" id="KW-1185">Reference proteome</keyword>
<dbReference type="OrthoDB" id="2398301at2759"/>
<dbReference type="Proteomes" id="UP000265703">
    <property type="component" value="Unassembled WGS sequence"/>
</dbReference>
<feature type="compositionally biased region" description="Polar residues" evidence="1">
    <location>
        <begin position="184"/>
        <end position="203"/>
    </location>
</feature>
<evidence type="ECO:0000313" key="2">
    <source>
        <dbReference type="EMBL" id="RIA93691.1"/>
    </source>
</evidence>
<feature type="compositionally biased region" description="Low complexity" evidence="1">
    <location>
        <begin position="104"/>
        <end position="130"/>
    </location>
</feature>
<reference evidence="2 3" key="1">
    <citation type="submission" date="2018-06" db="EMBL/GenBank/DDBJ databases">
        <title>Comparative genomics reveals the genomic features of Rhizophagus irregularis, R. cerebriforme, R. diaphanum and Gigaspora rosea, and their symbiotic lifestyle signature.</title>
        <authorList>
            <person name="Morin E."/>
            <person name="San Clemente H."/>
            <person name="Chen E.C.H."/>
            <person name="De La Providencia I."/>
            <person name="Hainaut M."/>
            <person name="Kuo A."/>
            <person name="Kohler A."/>
            <person name="Murat C."/>
            <person name="Tang N."/>
            <person name="Roy S."/>
            <person name="Loubradou J."/>
            <person name="Henrissat B."/>
            <person name="Grigoriev I.V."/>
            <person name="Corradi N."/>
            <person name="Roux C."/>
            <person name="Martin F.M."/>
        </authorList>
    </citation>
    <scope>NUCLEOTIDE SEQUENCE [LARGE SCALE GENOMIC DNA]</scope>
    <source>
        <strain evidence="2 3">DAOM 227022</strain>
    </source>
</reference>
<sequence>PLGMGHRNSYIAEPIHDARNRRPKSAFIPEDLHPPKPDFYQPRKRSNSEFAPKKRPNSMMYEQIQVPSLPIGRVSPSPRQDSGYWAKDTLIALSDDLRHISLMNDSNSSHSSNSRSRSASFSNTSGSSNNVKLSPANKVINRHRREGSGSSVHSSRPSTPQLQIPPQGNYLPQPAIKSSRSKDSLQTPPISVYLPSTTNGNRNSLYMNSNLQRISTEQLKSSNRNSVYLQKNRIRS</sequence>
<comment type="caution">
    <text evidence="2">The sequence shown here is derived from an EMBL/GenBank/DDBJ whole genome shotgun (WGS) entry which is preliminary data.</text>
</comment>
<feature type="region of interest" description="Disordered" evidence="1">
    <location>
        <begin position="1"/>
        <end position="61"/>
    </location>
</feature>
<proteinExistence type="predicted"/>
<dbReference type="EMBL" id="QKYT01000099">
    <property type="protein sequence ID" value="RIA93691.1"/>
    <property type="molecule type" value="Genomic_DNA"/>
</dbReference>
<feature type="region of interest" description="Disordered" evidence="1">
    <location>
        <begin position="104"/>
        <end position="203"/>
    </location>
</feature>
<protein>
    <submittedName>
        <fullName evidence="2">Uncharacterized protein</fullName>
    </submittedName>
</protein>
<dbReference type="AlphaFoldDB" id="A0A397TFD3"/>
<evidence type="ECO:0000256" key="1">
    <source>
        <dbReference type="SAM" id="MobiDB-lite"/>
    </source>
</evidence>
<evidence type="ECO:0000313" key="3">
    <source>
        <dbReference type="Proteomes" id="UP000265703"/>
    </source>
</evidence>
<feature type="compositionally biased region" description="Low complexity" evidence="1">
    <location>
        <begin position="148"/>
        <end position="158"/>
    </location>
</feature>
<accession>A0A397TFD3</accession>
<gene>
    <name evidence="2" type="ORF">C1645_761884</name>
</gene>
<feature type="non-terminal residue" evidence="2">
    <location>
        <position position="1"/>
    </location>
</feature>
<name>A0A397TFD3_9GLOM</name>